<reference evidence="3 4" key="1">
    <citation type="submission" date="2018-08" db="EMBL/GenBank/DDBJ databases">
        <title>Recombination of ecologically and evolutionarily significant loci maintains genetic cohesion in the Pseudomonas syringae species complex.</title>
        <authorList>
            <person name="Dillon M."/>
            <person name="Thakur S."/>
            <person name="Almeida R.N.D."/>
            <person name="Weir B.S."/>
            <person name="Guttman D.S."/>
        </authorList>
    </citation>
    <scope>NUCLEOTIDE SEQUENCE [LARGE SCALE GENOMIC DNA]</scope>
    <source>
        <strain evidence="3 4">ICMP 4316</strain>
    </source>
</reference>
<feature type="transmembrane region" description="Helical" evidence="2">
    <location>
        <begin position="582"/>
        <end position="607"/>
    </location>
</feature>
<feature type="transmembrane region" description="Helical" evidence="2">
    <location>
        <begin position="671"/>
        <end position="692"/>
    </location>
</feature>
<name>A0A3M3VWB4_PSEA0</name>
<accession>A0A3M3VWB4</accession>
<feature type="region of interest" description="Disordered" evidence="1">
    <location>
        <begin position="735"/>
        <end position="760"/>
    </location>
</feature>
<proteinExistence type="predicted"/>
<keyword evidence="2" id="KW-1133">Transmembrane helix</keyword>
<organism evidence="3 4">
    <name type="scientific">Pseudomonas amygdali pv. eriobotryae</name>
    <dbReference type="NCBI Taxonomy" id="129137"/>
    <lineage>
        <taxon>Bacteria</taxon>
        <taxon>Pseudomonadati</taxon>
        <taxon>Pseudomonadota</taxon>
        <taxon>Gammaproteobacteria</taxon>
        <taxon>Pseudomonadales</taxon>
        <taxon>Pseudomonadaceae</taxon>
        <taxon>Pseudomonas</taxon>
        <taxon>Pseudomonas amygdali</taxon>
    </lineage>
</organism>
<evidence type="ECO:0000313" key="3">
    <source>
        <dbReference type="EMBL" id="RMO49429.1"/>
    </source>
</evidence>
<feature type="transmembrane region" description="Helical" evidence="2">
    <location>
        <begin position="557"/>
        <end position="576"/>
    </location>
</feature>
<sequence length="760" mass="80693">MATAEKARQRSGTRDLQRLSGRDPVVPAGAYSRPPPVIRPLIWTDAMNLIKRFWWMGLLLAFSVPVLADNVDYQTIAAASQKPNDLSRQAMVMIMGQVAVDPFAPAQPTLIGSLFAIINGVLAVMALFWFLTITLKTIVKAGHQGQFFAGGRSALYPIMTFAGFIMILPTQSGWSLAQLVMVWACSTMGVGSANLLTDKAVDMMDSGYSMVTQPTAPSTRSAARGIFEMNLCKYAINRELESLYADGEANTPLITTKGGNGQYDTGNGSAVCGSAKTPNTGRTGTWNLLFDSDVDTSGVITAQHQALDTMQSSLDQAAQAFVDTYLSKRDQDVGSFQDAETQIQNAAAAYENTVNLALNKIDFKDTLQSQLSSQIKSSGWVALGSWYHTFATANNKTNDVASSTPVVTGMSNLGEHGTGDLYNQVFAAYKSQVQNSTYTAPLGTQTAKDDGAAATANDPNAVFVGIFKSPMQKLTSLFATGKIGTDASFSNQVNPLIKMQTIGDYTLGTVETLMVAYAGTWAAASSASNSPLGWGAKIFSVDVGAVVKDVLGALAPMFYFVMFALLAIGFSLAVFLPAVPFLFWMVGIFNWVVSVLVGCAAGSMWAATHLGAEEDKGSRSTYGYIFLIDMMLRPSLMVLGFFFASVAVIGGGTILNLLFASALANANADSIVGLFKMIGWLMIYARIATFGVTRLFGLQASLADYVISFLGGREGANLMGGMVDNMKGMFGAAGSGAQRTPGVKMQPRKPGAGGNGDGIQ</sequence>
<dbReference type="Proteomes" id="UP000275613">
    <property type="component" value="Unassembled WGS sequence"/>
</dbReference>
<gene>
    <name evidence="3" type="ORF">ALQ39_04976</name>
</gene>
<evidence type="ECO:0000313" key="4">
    <source>
        <dbReference type="Proteomes" id="UP000275613"/>
    </source>
</evidence>
<dbReference type="InterPro" id="IPR027628">
    <property type="entry name" value="DotA_TraY"/>
</dbReference>
<feature type="region of interest" description="Disordered" evidence="1">
    <location>
        <begin position="1"/>
        <end position="23"/>
    </location>
</feature>
<comment type="caution">
    <text evidence="3">The sequence shown here is derived from an EMBL/GenBank/DDBJ whole genome shotgun (WGS) entry which is preliminary data.</text>
</comment>
<feature type="transmembrane region" description="Helical" evidence="2">
    <location>
        <begin position="636"/>
        <end position="659"/>
    </location>
</feature>
<feature type="transmembrane region" description="Helical" evidence="2">
    <location>
        <begin position="49"/>
        <end position="68"/>
    </location>
</feature>
<keyword evidence="2" id="KW-0472">Membrane</keyword>
<feature type="transmembrane region" description="Helical" evidence="2">
    <location>
        <begin position="110"/>
        <end position="135"/>
    </location>
</feature>
<feature type="transmembrane region" description="Helical" evidence="2">
    <location>
        <begin position="174"/>
        <end position="196"/>
    </location>
</feature>
<evidence type="ECO:0000256" key="2">
    <source>
        <dbReference type="SAM" id="Phobius"/>
    </source>
</evidence>
<feature type="compositionally biased region" description="Gly residues" evidence="1">
    <location>
        <begin position="751"/>
        <end position="760"/>
    </location>
</feature>
<dbReference type="AlphaFoldDB" id="A0A3M3VWB4"/>
<feature type="compositionally biased region" description="Basic and acidic residues" evidence="1">
    <location>
        <begin position="1"/>
        <end position="21"/>
    </location>
</feature>
<feature type="transmembrane region" description="Helical" evidence="2">
    <location>
        <begin position="147"/>
        <end position="168"/>
    </location>
</feature>
<protein>
    <submittedName>
        <fullName evidence="3">TraY protein</fullName>
    </submittedName>
</protein>
<dbReference type="NCBIfam" id="TIGR04346">
    <property type="entry name" value="DotA_TraY"/>
    <property type="match status" value="1"/>
</dbReference>
<evidence type="ECO:0000256" key="1">
    <source>
        <dbReference type="SAM" id="MobiDB-lite"/>
    </source>
</evidence>
<dbReference type="EMBL" id="RBPV01000494">
    <property type="protein sequence ID" value="RMO49429.1"/>
    <property type="molecule type" value="Genomic_DNA"/>
</dbReference>
<keyword evidence="2" id="KW-0812">Transmembrane</keyword>